<organism evidence="1 2">
    <name type="scientific">Candidatus Defluviibacterium haderslevense</name>
    <dbReference type="NCBI Taxonomy" id="2981993"/>
    <lineage>
        <taxon>Bacteria</taxon>
        <taxon>Pseudomonadati</taxon>
        <taxon>Bacteroidota</taxon>
        <taxon>Saprospiria</taxon>
        <taxon>Saprospirales</taxon>
        <taxon>Saprospiraceae</taxon>
        <taxon>Candidatus Defluviibacterium</taxon>
    </lineage>
</organism>
<accession>A0A9D7XDB4</accession>
<sequence length="222" mass="26134">MLQDTFFMDNQCDSFNLFIENIMYKVDTQFISNLNITKYKQSLIKDEMKFENYKNVTHAEAPCRLSIFEVLIASAYYYNISDTIVLEKILNDIRIKKNTKKLIEYENALLYHKIKQTDYVNVISVFKKNINDSTTFDILIDFIPAALGKNVLEPYFSEAVKISRINPRNYYSFIVNLISYKSQLNNLTYISILSEEKEYIKNDKNMNKGSKLRLLDLLDKTI</sequence>
<dbReference type="AlphaFoldDB" id="A0A9D7XDB4"/>
<name>A0A9D7XDB4_9BACT</name>
<dbReference type="Proteomes" id="UP000808349">
    <property type="component" value="Unassembled WGS sequence"/>
</dbReference>
<evidence type="ECO:0000313" key="2">
    <source>
        <dbReference type="Proteomes" id="UP000808349"/>
    </source>
</evidence>
<protein>
    <submittedName>
        <fullName evidence="1">Uncharacterized protein</fullName>
    </submittedName>
</protein>
<comment type="caution">
    <text evidence="1">The sequence shown here is derived from an EMBL/GenBank/DDBJ whole genome shotgun (WGS) entry which is preliminary data.</text>
</comment>
<dbReference type="EMBL" id="JADKFW010000005">
    <property type="protein sequence ID" value="MBK9717759.1"/>
    <property type="molecule type" value="Genomic_DNA"/>
</dbReference>
<proteinExistence type="predicted"/>
<evidence type="ECO:0000313" key="1">
    <source>
        <dbReference type="EMBL" id="MBK9717759.1"/>
    </source>
</evidence>
<gene>
    <name evidence="1" type="ORF">IPO85_09640</name>
</gene>
<reference evidence="1 2" key="1">
    <citation type="submission" date="2020-10" db="EMBL/GenBank/DDBJ databases">
        <title>Connecting structure to function with the recovery of over 1000 high-quality activated sludge metagenome-assembled genomes encoding full-length rRNA genes using long-read sequencing.</title>
        <authorList>
            <person name="Singleton C.M."/>
            <person name="Petriglieri F."/>
            <person name="Kristensen J.M."/>
            <person name="Kirkegaard R.H."/>
            <person name="Michaelsen T.Y."/>
            <person name="Andersen M.H."/>
            <person name="Karst S.M."/>
            <person name="Dueholm M.S."/>
            <person name="Nielsen P.H."/>
            <person name="Albertsen M."/>
        </authorList>
    </citation>
    <scope>NUCLEOTIDE SEQUENCE [LARGE SCALE GENOMIC DNA]</scope>
    <source>
        <strain evidence="1">Ribe_18-Q3-R11-54_BAT3C.373</strain>
    </source>
</reference>